<evidence type="ECO:0000256" key="1">
    <source>
        <dbReference type="ARBA" id="ARBA00004173"/>
    </source>
</evidence>
<dbReference type="PIRSF" id="PIRSF000349">
    <property type="entry name" value="SODismutase"/>
    <property type="match status" value="1"/>
</dbReference>
<dbReference type="Gene3D" id="3.55.40.20">
    <property type="entry name" value="Iron/manganese superoxide dismutase, C-terminal domain"/>
    <property type="match status" value="3"/>
</dbReference>
<evidence type="ECO:0000256" key="4">
    <source>
        <dbReference type="ARBA" id="ARBA00022723"/>
    </source>
</evidence>
<evidence type="ECO:0000256" key="7">
    <source>
        <dbReference type="ARBA" id="ARBA00049204"/>
    </source>
</evidence>
<feature type="domain" description="Manganese/iron superoxide dismutase C-terminal" evidence="11">
    <location>
        <begin position="208"/>
        <end position="233"/>
    </location>
</feature>
<evidence type="ECO:0000313" key="13">
    <source>
        <dbReference type="Proteomes" id="UP000077202"/>
    </source>
</evidence>
<dbReference type="PROSITE" id="PS00088">
    <property type="entry name" value="SOD_MN"/>
    <property type="match status" value="1"/>
</dbReference>
<dbReference type="GO" id="GO:0030145">
    <property type="term" value="F:manganese ion binding"/>
    <property type="evidence" value="ECO:0007669"/>
    <property type="project" value="TreeGrafter"/>
</dbReference>
<feature type="binding site" evidence="8">
    <location>
        <position position="180"/>
    </location>
    <ligand>
        <name>Mn(2+)</name>
        <dbReference type="ChEBI" id="CHEBI:29035"/>
    </ligand>
</feature>
<evidence type="ECO:0000256" key="2">
    <source>
        <dbReference type="ARBA" id="ARBA00008714"/>
    </source>
</evidence>
<evidence type="ECO:0000259" key="11">
    <source>
        <dbReference type="Pfam" id="PF02777"/>
    </source>
</evidence>
<comment type="caution">
    <text evidence="12">The sequence shown here is derived from an EMBL/GenBank/DDBJ whole genome shotgun (WGS) entry which is preliminary data.</text>
</comment>
<dbReference type="InterPro" id="IPR019833">
    <property type="entry name" value="Mn/Fe_SOD_BS"/>
</dbReference>
<dbReference type="SUPFAM" id="SSF54719">
    <property type="entry name" value="Fe,Mn superoxide dismutase (SOD), C-terminal domain"/>
    <property type="match status" value="1"/>
</dbReference>
<dbReference type="Pfam" id="PF00081">
    <property type="entry name" value="Sod_Fe_N"/>
    <property type="match status" value="1"/>
</dbReference>
<evidence type="ECO:0000313" key="12">
    <source>
        <dbReference type="EMBL" id="OAE18570.1"/>
    </source>
</evidence>
<dbReference type="Gene3D" id="1.10.287.990">
    <property type="entry name" value="Fe,Mn superoxide dismutase (SOD) domain"/>
    <property type="match status" value="1"/>
</dbReference>
<evidence type="ECO:0000256" key="3">
    <source>
        <dbReference type="ARBA" id="ARBA00012682"/>
    </source>
</evidence>
<dbReference type="SUPFAM" id="SSF46609">
    <property type="entry name" value="Fe,Mn superoxide dismutase (SOD), N-terminal domain"/>
    <property type="match status" value="1"/>
</dbReference>
<dbReference type="InterPro" id="IPR001189">
    <property type="entry name" value="Mn/Fe_SOD"/>
</dbReference>
<dbReference type="InterPro" id="IPR036324">
    <property type="entry name" value="Mn/Fe_SOD_N_sf"/>
</dbReference>
<proteinExistence type="inferred from homology"/>
<sequence length="238" mass="25980">MAAMQASMAIKRGTSTVACTARNLLGLQRGFSTSYKEHGYTLPDLPYGYGELEPAISGDIMQLHHSKHHQAYITGFNQALEKLDAAHSSRDPQTIVQLQAALKFNGGGHVNHSIFWKNLAPIKEGGGVPPEGSLASAIEAEFGSLEILKAKMVAGGVGVQGSGWVDPLVTKGLIPLLGIDVWEHAYYLQEPVLSNGFFLTDIPGTVCVQYKNVRPDYLKNIWKVVNWKDVSSRYEENV</sequence>
<evidence type="ECO:0000259" key="10">
    <source>
        <dbReference type="Pfam" id="PF00081"/>
    </source>
</evidence>
<feature type="domain" description="Manganese/iron superoxide dismutase N-terminal" evidence="10">
    <location>
        <begin position="40"/>
        <end position="120"/>
    </location>
</feature>
<dbReference type="FunFam" id="1.10.287.990:FF:000001">
    <property type="entry name" value="Superoxide dismutase"/>
    <property type="match status" value="1"/>
</dbReference>
<keyword evidence="6" id="KW-0496">Mitochondrion</keyword>
<dbReference type="AlphaFoldDB" id="A0A176VCJ4"/>
<feature type="binding site" evidence="8">
    <location>
        <position position="64"/>
    </location>
    <ligand>
        <name>Mn(2+)</name>
        <dbReference type="ChEBI" id="CHEBI:29035"/>
    </ligand>
</feature>
<name>A0A176VCJ4_MARPO</name>
<dbReference type="GO" id="GO:0004784">
    <property type="term" value="F:superoxide dismutase activity"/>
    <property type="evidence" value="ECO:0007669"/>
    <property type="project" value="UniProtKB-EC"/>
</dbReference>
<keyword evidence="13" id="KW-1185">Reference proteome</keyword>
<dbReference type="Pfam" id="PF02777">
    <property type="entry name" value="Sod_Fe_C"/>
    <property type="match status" value="2"/>
</dbReference>
<dbReference type="InterPro" id="IPR019831">
    <property type="entry name" value="Mn/Fe_SOD_N"/>
</dbReference>
<comment type="subcellular location">
    <subcellularLocation>
        <location evidence="1">Mitochondrion</location>
    </subcellularLocation>
</comment>
<evidence type="ECO:0000256" key="8">
    <source>
        <dbReference type="PIRSR" id="PIRSR000349-1"/>
    </source>
</evidence>
<evidence type="ECO:0000256" key="9">
    <source>
        <dbReference type="RuleBase" id="RU000414"/>
    </source>
</evidence>
<dbReference type="GO" id="GO:0005739">
    <property type="term" value="C:mitochondrion"/>
    <property type="evidence" value="ECO:0007669"/>
    <property type="project" value="UniProtKB-SubCell"/>
</dbReference>
<dbReference type="PANTHER" id="PTHR11404:SF6">
    <property type="entry name" value="SUPEROXIDE DISMUTASE [MN], MITOCHONDRIAL"/>
    <property type="match status" value="1"/>
</dbReference>
<comment type="catalytic activity">
    <reaction evidence="7 9">
        <text>2 superoxide + 2 H(+) = H2O2 + O2</text>
        <dbReference type="Rhea" id="RHEA:20696"/>
        <dbReference type="ChEBI" id="CHEBI:15378"/>
        <dbReference type="ChEBI" id="CHEBI:15379"/>
        <dbReference type="ChEBI" id="CHEBI:16240"/>
        <dbReference type="ChEBI" id="CHEBI:18421"/>
        <dbReference type="EC" id="1.15.1.1"/>
    </reaction>
</comment>
<feature type="binding site" evidence="8">
    <location>
        <position position="112"/>
    </location>
    <ligand>
        <name>Mn(2+)</name>
        <dbReference type="ChEBI" id="CHEBI:29035"/>
    </ligand>
</feature>
<organism evidence="12 13">
    <name type="scientific">Marchantia polymorpha subsp. ruderalis</name>
    <dbReference type="NCBI Taxonomy" id="1480154"/>
    <lineage>
        <taxon>Eukaryota</taxon>
        <taxon>Viridiplantae</taxon>
        <taxon>Streptophyta</taxon>
        <taxon>Embryophyta</taxon>
        <taxon>Marchantiophyta</taxon>
        <taxon>Marchantiopsida</taxon>
        <taxon>Marchantiidae</taxon>
        <taxon>Marchantiales</taxon>
        <taxon>Marchantiaceae</taxon>
        <taxon>Marchantia</taxon>
    </lineage>
</organism>
<dbReference type="InterPro" id="IPR019832">
    <property type="entry name" value="Mn/Fe_SOD_C"/>
</dbReference>
<dbReference type="Proteomes" id="UP000077202">
    <property type="component" value="Unassembled WGS sequence"/>
</dbReference>
<dbReference type="EMBL" id="LVLJ01004028">
    <property type="protein sequence ID" value="OAE18570.1"/>
    <property type="molecule type" value="Genomic_DNA"/>
</dbReference>
<keyword evidence="5 9" id="KW-0560">Oxidoreductase</keyword>
<accession>A0A176VCJ4</accession>
<dbReference type="EC" id="1.15.1.1" evidence="3 9"/>
<keyword evidence="4 8" id="KW-0479">Metal-binding</keyword>
<dbReference type="PANTHER" id="PTHR11404">
    <property type="entry name" value="SUPEROXIDE DISMUTASE 2"/>
    <property type="match status" value="1"/>
</dbReference>
<gene>
    <name evidence="12" type="ORF">AXG93_1923s1260</name>
</gene>
<feature type="domain" description="Manganese/iron superoxide dismutase C-terminal" evidence="11">
    <location>
        <begin position="130"/>
        <end position="189"/>
    </location>
</feature>
<evidence type="ECO:0000256" key="6">
    <source>
        <dbReference type="ARBA" id="ARBA00023128"/>
    </source>
</evidence>
<dbReference type="PRINTS" id="PR01703">
    <property type="entry name" value="MNSODISMTASE"/>
</dbReference>
<dbReference type="InterPro" id="IPR050265">
    <property type="entry name" value="Fe/Mn_Superoxide_Dismutase"/>
</dbReference>
<evidence type="ECO:0000256" key="5">
    <source>
        <dbReference type="ARBA" id="ARBA00023002"/>
    </source>
</evidence>
<comment type="similarity">
    <text evidence="2 9">Belongs to the iron/manganese superoxide dismutase family.</text>
</comment>
<protein>
    <recommendedName>
        <fullName evidence="3 9">Superoxide dismutase</fullName>
        <ecNumber evidence="3 9">1.15.1.1</ecNumber>
    </recommendedName>
</protein>
<feature type="binding site" evidence="8">
    <location>
        <position position="184"/>
    </location>
    <ligand>
        <name>Mn(2+)</name>
        <dbReference type="ChEBI" id="CHEBI:29035"/>
    </ligand>
</feature>
<comment type="function">
    <text evidence="9">Destroys radicals which are normally produced within the cells and which are toxic to biological systems.</text>
</comment>
<reference evidence="12" key="1">
    <citation type="submission" date="2016-03" db="EMBL/GenBank/DDBJ databases">
        <title>Mechanisms controlling the formation of the plant cell surface in tip-growing cells are functionally conserved among land plants.</title>
        <authorList>
            <person name="Honkanen S."/>
            <person name="Jones V.A."/>
            <person name="Morieri G."/>
            <person name="Champion C."/>
            <person name="Hetherington A.J."/>
            <person name="Kelly S."/>
            <person name="Saint-Marcoux D."/>
            <person name="Proust H."/>
            <person name="Prescott H."/>
            <person name="Dolan L."/>
        </authorList>
    </citation>
    <scope>NUCLEOTIDE SEQUENCE [LARGE SCALE GENOMIC DNA]</scope>
    <source>
        <tissue evidence="12">Whole gametophyte</tissue>
    </source>
</reference>
<dbReference type="InterPro" id="IPR036314">
    <property type="entry name" value="SOD_C_sf"/>
</dbReference>